<dbReference type="EMBL" id="CANHGI010000005">
    <property type="protein sequence ID" value="CAI5452271.1"/>
    <property type="molecule type" value="Genomic_DNA"/>
</dbReference>
<keyword evidence="3" id="KW-1185">Reference proteome</keyword>
<keyword evidence="1" id="KW-1133">Transmembrane helix</keyword>
<feature type="transmembrane region" description="Helical" evidence="1">
    <location>
        <begin position="43"/>
        <end position="60"/>
    </location>
</feature>
<evidence type="ECO:0000313" key="2">
    <source>
        <dbReference type="EMBL" id="CAI5452271.1"/>
    </source>
</evidence>
<dbReference type="PANTHER" id="PTHR22943">
    <property type="entry name" value="7-TRANSMEMBRANE DOMAIN RECEPTOR C.ELEGANS"/>
    <property type="match status" value="1"/>
</dbReference>
<feature type="transmembrane region" description="Helical" evidence="1">
    <location>
        <begin position="196"/>
        <end position="225"/>
    </location>
</feature>
<feature type="transmembrane region" description="Helical" evidence="1">
    <location>
        <begin position="231"/>
        <end position="254"/>
    </location>
</feature>
<evidence type="ECO:0000313" key="3">
    <source>
        <dbReference type="Proteomes" id="UP001152747"/>
    </source>
</evidence>
<evidence type="ECO:0008006" key="4">
    <source>
        <dbReference type="Google" id="ProtNLM"/>
    </source>
</evidence>
<feature type="transmembrane region" description="Helical" evidence="1">
    <location>
        <begin position="12"/>
        <end position="31"/>
    </location>
</feature>
<dbReference type="SUPFAM" id="SSF81321">
    <property type="entry name" value="Family A G protein-coupled receptor-like"/>
    <property type="match status" value="1"/>
</dbReference>
<dbReference type="InterPro" id="IPR019428">
    <property type="entry name" value="7TM_GPCR_serpentine_rcpt_Str"/>
</dbReference>
<name>A0A9P1IWA1_9PELO</name>
<feature type="transmembrane region" description="Helical" evidence="1">
    <location>
        <begin position="72"/>
        <end position="95"/>
    </location>
</feature>
<evidence type="ECO:0000256" key="1">
    <source>
        <dbReference type="SAM" id="Phobius"/>
    </source>
</evidence>
<dbReference type="GO" id="GO:0038022">
    <property type="term" value="F:G protein-coupled olfactory receptor activity"/>
    <property type="evidence" value="ECO:0007669"/>
    <property type="project" value="TreeGrafter"/>
</dbReference>
<protein>
    <recommendedName>
        <fullName evidence="4">Seven TM Receptor</fullName>
    </recommendedName>
</protein>
<dbReference type="Proteomes" id="UP001152747">
    <property type="component" value="Unassembled WGS sequence"/>
</dbReference>
<sequence>MKIPLATVTAEYIGFIVAFFANIILIFLIVTQTRQNFGAYKNLMLWFAAFSLWYSFIDILTQPGMHSYKNSYIVFCASWFKYHQTLAPIIILFWWCNVYFLLGSNEVIDEYVQESIKEYYEDDIKQLSYIGPLYYIITPEGKLELQWKSCVGMANVYTIAITTFVLITSLGLAIYKKMQSVQSLIAPKTRELQKQLFHALTVQTIVPIIFMYSPTTILFIAPIFGVELGSMANMTSICLALYPALDPLVVMYFIRDYRKYILKRIKLSNNVSSTRIVSISTKTDVVI</sequence>
<dbReference type="PANTHER" id="PTHR22943:SF103">
    <property type="entry name" value="SEVEN TM RECEPTOR"/>
    <property type="match status" value="1"/>
</dbReference>
<proteinExistence type="predicted"/>
<dbReference type="OrthoDB" id="5853366at2759"/>
<gene>
    <name evidence="2" type="ORF">CAMP_LOCUS14908</name>
</gene>
<feature type="transmembrane region" description="Helical" evidence="1">
    <location>
        <begin position="154"/>
        <end position="175"/>
    </location>
</feature>
<dbReference type="GO" id="GO:0005886">
    <property type="term" value="C:plasma membrane"/>
    <property type="evidence" value="ECO:0007669"/>
    <property type="project" value="TreeGrafter"/>
</dbReference>
<reference evidence="2" key="1">
    <citation type="submission" date="2022-11" db="EMBL/GenBank/DDBJ databases">
        <authorList>
            <person name="Kikuchi T."/>
        </authorList>
    </citation>
    <scope>NUCLEOTIDE SEQUENCE</scope>
    <source>
        <strain evidence="2">PS1010</strain>
    </source>
</reference>
<organism evidence="2 3">
    <name type="scientific">Caenorhabditis angaria</name>
    <dbReference type="NCBI Taxonomy" id="860376"/>
    <lineage>
        <taxon>Eukaryota</taxon>
        <taxon>Metazoa</taxon>
        <taxon>Ecdysozoa</taxon>
        <taxon>Nematoda</taxon>
        <taxon>Chromadorea</taxon>
        <taxon>Rhabditida</taxon>
        <taxon>Rhabditina</taxon>
        <taxon>Rhabditomorpha</taxon>
        <taxon>Rhabditoidea</taxon>
        <taxon>Rhabditidae</taxon>
        <taxon>Peloderinae</taxon>
        <taxon>Caenorhabditis</taxon>
    </lineage>
</organism>
<comment type="caution">
    <text evidence="2">The sequence shown here is derived from an EMBL/GenBank/DDBJ whole genome shotgun (WGS) entry which is preliminary data.</text>
</comment>
<dbReference type="AlphaFoldDB" id="A0A9P1IWA1"/>
<accession>A0A9P1IWA1</accession>
<keyword evidence="1" id="KW-0472">Membrane</keyword>
<keyword evidence="1" id="KW-0812">Transmembrane</keyword>
<dbReference type="GO" id="GO:0042048">
    <property type="term" value="P:olfactory behavior"/>
    <property type="evidence" value="ECO:0007669"/>
    <property type="project" value="TreeGrafter"/>
</dbReference>
<dbReference type="Pfam" id="PF10326">
    <property type="entry name" value="7TM_GPCR_Str"/>
    <property type="match status" value="1"/>
</dbReference>